<evidence type="ECO:0000256" key="1">
    <source>
        <dbReference type="ARBA" id="ARBA00022723"/>
    </source>
</evidence>
<feature type="domain" description="CHY-type" evidence="6">
    <location>
        <begin position="587"/>
        <end position="654"/>
    </location>
</feature>
<reference evidence="9 10" key="1">
    <citation type="submission" date="2015-05" db="EMBL/GenBank/DDBJ databases">
        <authorList>
            <person name="Fogelqvist Johan"/>
        </authorList>
    </citation>
    <scope>NUCLEOTIDE SEQUENCE [LARGE SCALE GENOMIC DNA]</scope>
    <source>
        <strain evidence="8">VL1</strain>
        <strain evidence="7">VL2</strain>
    </source>
</reference>
<feature type="region of interest" description="Disordered" evidence="5">
    <location>
        <begin position="331"/>
        <end position="418"/>
    </location>
</feature>
<dbReference type="InterPro" id="IPR008913">
    <property type="entry name" value="Znf_CHY"/>
</dbReference>
<feature type="non-terminal residue" evidence="7">
    <location>
        <position position="694"/>
    </location>
</feature>
<evidence type="ECO:0000313" key="8">
    <source>
        <dbReference type="EMBL" id="CRK38318.1"/>
    </source>
</evidence>
<dbReference type="Proteomes" id="UP000044602">
    <property type="component" value="Unassembled WGS sequence"/>
</dbReference>
<evidence type="ECO:0000313" key="7">
    <source>
        <dbReference type="EMBL" id="CRK18006.1"/>
    </source>
</evidence>
<dbReference type="SUPFAM" id="SSF54495">
    <property type="entry name" value="UBC-like"/>
    <property type="match status" value="1"/>
</dbReference>
<dbReference type="GO" id="GO:0008270">
    <property type="term" value="F:zinc ion binding"/>
    <property type="evidence" value="ECO:0007669"/>
    <property type="project" value="UniProtKB-KW"/>
</dbReference>
<name>A0A0G4L7R3_VERLO</name>
<dbReference type="EMBL" id="CVQH01025416">
    <property type="protein sequence ID" value="CRK38318.1"/>
    <property type="molecule type" value="Genomic_DNA"/>
</dbReference>
<keyword evidence="3" id="KW-0862">Zinc</keyword>
<evidence type="ECO:0000313" key="9">
    <source>
        <dbReference type="Proteomes" id="UP000044602"/>
    </source>
</evidence>
<evidence type="ECO:0000256" key="5">
    <source>
        <dbReference type="SAM" id="MobiDB-lite"/>
    </source>
</evidence>
<protein>
    <recommendedName>
        <fullName evidence="6">CHY-type domain-containing protein</fullName>
    </recommendedName>
</protein>
<dbReference type="InterPro" id="IPR037274">
    <property type="entry name" value="Znf_CHY_sf"/>
</dbReference>
<evidence type="ECO:0000256" key="3">
    <source>
        <dbReference type="ARBA" id="ARBA00022833"/>
    </source>
</evidence>
<evidence type="ECO:0000256" key="2">
    <source>
        <dbReference type="ARBA" id="ARBA00022771"/>
    </source>
</evidence>
<evidence type="ECO:0000259" key="6">
    <source>
        <dbReference type="PROSITE" id="PS51266"/>
    </source>
</evidence>
<dbReference type="Proteomes" id="UP000045706">
    <property type="component" value="Unassembled WGS sequence"/>
</dbReference>
<sequence>MMSLEKQGGVTHLQAVTEPASQRVVSKPTPEAQKKDPRGYQVEQIRRRFSPRETTLSDGTTSLIFRIKPSDPDFPFDLDFLECDLHVPEDYPETAPVLHVKNRNIPRGFGINIERGWERIVREKRGAATLLAFTHALDKNLEVFLSEQKVETVKLTIFKDDRHETPSTSSSPFSAVALEAAVLTQAPSAPQPTRRYVPDEPAYTQEQIAEAKARRAQEARQIETRMGRLSLYRRSADGIVYTLPIEPKRRSELPASLQAVKTLHMIVPLLYPLQPLRIQLNEVDSFDAEPVEELFIQKAAEQKQMNLTSHLNYLAQNLHVLAKQAQVTKQKQEAEAKAKEGAAPAAAVSHTSQEKQPEGSLGDRSHVKVIPRPPEWATAADDSDSSDYSYDSDSGSDAGGAALEHDDPVAGSSATAVAADTPERGTALTFPSIELHNIELFQVSLLSITEKCARCKTFNEVTNLRDGVEQTLSCRKCAAGLAARFRAQLVHAHSTRAGFLDVAGASLGDMLPSTFIPTCAKCSTAAPGLVSIRGDATSNVCRSCHAKFTFKIPDVRFQTYTPGLLSAPAAGVVRARAEKLGLHAGDPLPSRGACAHYRKSYRWFRFSCCSRVHACDRCHDEAEDHVNEWASRMVCGWCSREQRYAVDACGFCGRSVIGRKGHGFWEGGKGTRDRALMSRKDKRKYKRVGPAKKE</sequence>
<dbReference type="STRING" id="100787.A0A0G4L7R3"/>
<keyword evidence="1" id="KW-0479">Metal-binding</keyword>
<gene>
    <name evidence="8" type="ORF">BN1708_007708</name>
    <name evidence="7" type="ORF">BN1723_011467</name>
</gene>
<proteinExistence type="predicted"/>
<dbReference type="SUPFAM" id="SSF161219">
    <property type="entry name" value="CHY zinc finger-like"/>
    <property type="match status" value="1"/>
</dbReference>
<feature type="compositionally biased region" description="Basic and acidic residues" evidence="5">
    <location>
        <begin position="352"/>
        <end position="366"/>
    </location>
</feature>
<evidence type="ECO:0000256" key="4">
    <source>
        <dbReference type="PROSITE-ProRule" id="PRU00601"/>
    </source>
</evidence>
<keyword evidence="2 4" id="KW-0863">Zinc-finger</keyword>
<organism evidence="7 10">
    <name type="scientific">Verticillium longisporum</name>
    <name type="common">Verticillium dahliae var. longisporum</name>
    <dbReference type="NCBI Taxonomy" id="100787"/>
    <lineage>
        <taxon>Eukaryota</taxon>
        <taxon>Fungi</taxon>
        <taxon>Dikarya</taxon>
        <taxon>Ascomycota</taxon>
        <taxon>Pezizomycotina</taxon>
        <taxon>Sordariomycetes</taxon>
        <taxon>Hypocreomycetidae</taxon>
        <taxon>Glomerellales</taxon>
        <taxon>Plectosphaerellaceae</taxon>
        <taxon>Verticillium</taxon>
    </lineage>
</organism>
<dbReference type="Pfam" id="PF05495">
    <property type="entry name" value="zf-CHY"/>
    <property type="match status" value="1"/>
</dbReference>
<keyword evidence="9" id="KW-1185">Reference proteome</keyword>
<feature type="compositionally biased region" description="Basic and acidic residues" evidence="5">
    <location>
        <begin position="331"/>
        <end position="340"/>
    </location>
</feature>
<dbReference type="AlphaFoldDB" id="A0A0G4L7R3"/>
<dbReference type="InterPro" id="IPR016135">
    <property type="entry name" value="UBQ-conjugating_enzyme/RWD"/>
</dbReference>
<feature type="region of interest" description="Disordered" evidence="5">
    <location>
        <begin position="1"/>
        <end position="41"/>
    </location>
</feature>
<dbReference type="PROSITE" id="PS51266">
    <property type="entry name" value="ZF_CHY"/>
    <property type="match status" value="1"/>
</dbReference>
<feature type="compositionally biased region" description="Low complexity" evidence="5">
    <location>
        <begin position="386"/>
        <end position="402"/>
    </location>
</feature>
<dbReference type="EMBL" id="CVQI01008557">
    <property type="protein sequence ID" value="CRK18006.1"/>
    <property type="molecule type" value="Genomic_DNA"/>
</dbReference>
<accession>A0A0G4L7R3</accession>
<evidence type="ECO:0000313" key="10">
    <source>
        <dbReference type="Proteomes" id="UP000045706"/>
    </source>
</evidence>